<proteinExistence type="predicted"/>
<dbReference type="Proteomes" id="UP000438429">
    <property type="component" value="Unassembled WGS sequence"/>
</dbReference>
<dbReference type="EMBL" id="VEVO01000005">
    <property type="protein sequence ID" value="KAF0041823.1"/>
    <property type="molecule type" value="Genomic_DNA"/>
</dbReference>
<evidence type="ECO:0000313" key="2">
    <source>
        <dbReference type="Proteomes" id="UP000438429"/>
    </source>
</evidence>
<protein>
    <submittedName>
        <fullName evidence="1">Uncharacterized protein</fullName>
    </submittedName>
</protein>
<comment type="caution">
    <text evidence="1">The sequence shown here is derived from an EMBL/GenBank/DDBJ whole genome shotgun (WGS) entry which is preliminary data.</text>
</comment>
<sequence>MMTFVFSIYFRESQICSGDSGGAPAAPATNTPGGGSCTVLTPRCGCRLHVTLILSQWERCSGMNIIRLLLTLLCKSDHLRYANSYCSQLRALERQGDERHSTYQVVLATVTAKLS</sequence>
<reference evidence="1 2" key="1">
    <citation type="submission" date="2019-06" db="EMBL/GenBank/DDBJ databases">
        <title>Draft genomes of female and male turbot (Scophthalmus maximus).</title>
        <authorList>
            <person name="Xu H."/>
            <person name="Xu X.-W."/>
            <person name="Shao C."/>
            <person name="Chen S."/>
        </authorList>
    </citation>
    <scope>NUCLEOTIDE SEQUENCE [LARGE SCALE GENOMIC DNA]</scope>
    <source>
        <strain evidence="1">Ysfricsl-2016a</strain>
        <tissue evidence="1">Blood</tissue>
    </source>
</reference>
<evidence type="ECO:0000313" key="1">
    <source>
        <dbReference type="EMBL" id="KAF0041823.1"/>
    </source>
</evidence>
<dbReference type="AlphaFoldDB" id="A0A6A4T716"/>
<name>A0A6A4T716_SCOMX</name>
<organism evidence="1 2">
    <name type="scientific">Scophthalmus maximus</name>
    <name type="common">Turbot</name>
    <name type="synonym">Psetta maxima</name>
    <dbReference type="NCBI Taxonomy" id="52904"/>
    <lineage>
        <taxon>Eukaryota</taxon>
        <taxon>Metazoa</taxon>
        <taxon>Chordata</taxon>
        <taxon>Craniata</taxon>
        <taxon>Vertebrata</taxon>
        <taxon>Euteleostomi</taxon>
        <taxon>Actinopterygii</taxon>
        <taxon>Neopterygii</taxon>
        <taxon>Teleostei</taxon>
        <taxon>Neoteleostei</taxon>
        <taxon>Acanthomorphata</taxon>
        <taxon>Carangaria</taxon>
        <taxon>Pleuronectiformes</taxon>
        <taxon>Pleuronectoidei</taxon>
        <taxon>Scophthalmidae</taxon>
        <taxon>Scophthalmus</taxon>
    </lineage>
</organism>
<accession>A0A6A4T716</accession>
<gene>
    <name evidence="1" type="ORF">F2P81_005355</name>
</gene>